<dbReference type="EMBL" id="FNFO01000003">
    <property type="protein sequence ID" value="SDK85681.1"/>
    <property type="molecule type" value="Genomic_DNA"/>
</dbReference>
<evidence type="ECO:0000256" key="1">
    <source>
        <dbReference type="SAM" id="Phobius"/>
    </source>
</evidence>
<protein>
    <submittedName>
        <fullName evidence="2">Uncharacterized protein</fullName>
    </submittedName>
</protein>
<dbReference type="OrthoDB" id="116741at2"/>
<proteinExistence type="predicted"/>
<evidence type="ECO:0000313" key="2">
    <source>
        <dbReference type="EMBL" id="SDK85681.1"/>
    </source>
</evidence>
<reference evidence="2 3" key="1">
    <citation type="submission" date="2016-10" db="EMBL/GenBank/DDBJ databases">
        <authorList>
            <person name="de Groot N.N."/>
        </authorList>
    </citation>
    <scope>NUCLEOTIDE SEQUENCE [LARGE SCALE GENOMIC DNA]</scope>
    <source>
        <strain evidence="2 3">DSM 25186</strain>
    </source>
</reference>
<feature type="transmembrane region" description="Helical" evidence="1">
    <location>
        <begin position="199"/>
        <end position="223"/>
    </location>
</feature>
<evidence type="ECO:0000313" key="3">
    <source>
        <dbReference type="Proteomes" id="UP000198510"/>
    </source>
</evidence>
<accession>A0A1G9FBF7</accession>
<dbReference type="STRING" id="1075417.SAMN05421823_103728"/>
<gene>
    <name evidence="2" type="ORF">SAMN05421823_103728</name>
</gene>
<keyword evidence="1" id="KW-1133">Transmembrane helix</keyword>
<dbReference type="Proteomes" id="UP000198510">
    <property type="component" value="Unassembled WGS sequence"/>
</dbReference>
<feature type="transmembrane region" description="Helical" evidence="1">
    <location>
        <begin position="229"/>
        <end position="249"/>
    </location>
</feature>
<dbReference type="RefSeq" id="WP_089681713.1">
    <property type="nucleotide sequence ID" value="NZ_FNFO01000003.1"/>
</dbReference>
<keyword evidence="1" id="KW-0472">Membrane</keyword>
<organism evidence="2 3">
    <name type="scientific">Catalinimonas alkaloidigena</name>
    <dbReference type="NCBI Taxonomy" id="1075417"/>
    <lineage>
        <taxon>Bacteria</taxon>
        <taxon>Pseudomonadati</taxon>
        <taxon>Bacteroidota</taxon>
        <taxon>Cytophagia</taxon>
        <taxon>Cytophagales</taxon>
        <taxon>Catalimonadaceae</taxon>
        <taxon>Catalinimonas</taxon>
    </lineage>
</organism>
<name>A0A1G9FBF7_9BACT</name>
<keyword evidence="3" id="KW-1185">Reference proteome</keyword>
<dbReference type="AlphaFoldDB" id="A0A1G9FBF7"/>
<keyword evidence="1" id="KW-0812">Transmembrane</keyword>
<sequence>MITTLQGLTVATRVQPGQENALQHLLQEIGASVQQDGGRYTFRAHTTTHFASWVLIDAEYNQRGQLLPAWLLLMTTFTGSRREHLDELVRGNGAALHQVYQHCEKSPHDASEAGLRRYLQRHLQATTTYAGYQYISKEDVTREQTLRETLEDFLDAHPELRSETPVAIRQRLQDHVRATPALQWAVTPFRRSFASYWNLFGSLWLFGGVLGILLLLSLVALFIHHPLTIGAAIVLGGFFLYLVGLLLVLRLTENQPYAPIPRQTDEQIYQIASRETYPVINEMTVIGPLKRGWVRPLFLATTLWLVRFVRGFNYISTVHAARWLQLDGGRRIVFVAYFDNTSEGYAHDFVDSKKRTRNMNLIFGHGQGFPPTRWAMLGGGQDSRKYMQTVRASQKITQVWYYTHPLLSITNVTNNHELRKGLFGDLNDAEVSEWLLRL</sequence>